<accession>A0A2V3DWK6</accession>
<reference evidence="1 2" key="1">
    <citation type="submission" date="2018-05" db="EMBL/GenBank/DDBJ databases">
        <title>Genetic diversity of glacier-inhabiting Cryobacterium bacteria in China and description of Cryobacterium mengkeensis sp. nov. and Arthrobacter glacialis sp. nov.</title>
        <authorList>
            <person name="Liu Q."/>
            <person name="Xin Y.-H."/>
        </authorList>
    </citation>
    <scope>NUCLEOTIDE SEQUENCE [LARGE SCALE GENOMIC DNA]</scope>
    <source>
        <strain evidence="1 2">GP3</strain>
    </source>
</reference>
<evidence type="ECO:0000313" key="1">
    <source>
        <dbReference type="EMBL" id="PXA69503.1"/>
    </source>
</evidence>
<dbReference type="Proteomes" id="UP000246303">
    <property type="component" value="Unassembled WGS sequence"/>
</dbReference>
<name>A0A2V3DWK6_9MICC</name>
<dbReference type="RefSeq" id="WP_110104788.1">
    <property type="nucleotide sequence ID" value="NZ_JACBZZ010000001.1"/>
</dbReference>
<protein>
    <submittedName>
        <fullName evidence="1">Uncharacterized protein</fullName>
    </submittedName>
</protein>
<gene>
    <name evidence="1" type="ORF">CVS29_02880</name>
</gene>
<dbReference type="AlphaFoldDB" id="A0A2V3DWK6"/>
<proteinExistence type="predicted"/>
<dbReference type="OrthoDB" id="4950196at2"/>
<evidence type="ECO:0000313" key="2">
    <source>
        <dbReference type="Proteomes" id="UP000246303"/>
    </source>
</evidence>
<organism evidence="1 2">
    <name type="scientific">Arthrobacter psychrochitiniphilus</name>
    <dbReference type="NCBI Taxonomy" id="291045"/>
    <lineage>
        <taxon>Bacteria</taxon>
        <taxon>Bacillati</taxon>
        <taxon>Actinomycetota</taxon>
        <taxon>Actinomycetes</taxon>
        <taxon>Micrococcales</taxon>
        <taxon>Micrococcaceae</taxon>
        <taxon>Arthrobacter</taxon>
    </lineage>
</organism>
<keyword evidence="2" id="KW-1185">Reference proteome</keyword>
<comment type="caution">
    <text evidence="1">The sequence shown here is derived from an EMBL/GenBank/DDBJ whole genome shotgun (WGS) entry which is preliminary data.</text>
</comment>
<sequence length="172" mass="18508">MNNEQHDHWPTDADMDRVWSSTQNEIARKQHTAKMRKVTLLAGTGTLVLGISAAAIVIPATQFQIDNTTRCYSAQSTTSEYTDAAQADGMDPLGVAGAISSCEATWAYGFMVPGKFVGPENTNHGPVTTSPALGACLNPNNTVVVFPLKDERGTVLTEEQLCQKVNLRLAAR</sequence>
<dbReference type="EMBL" id="QHLZ01000001">
    <property type="protein sequence ID" value="PXA69503.1"/>
    <property type="molecule type" value="Genomic_DNA"/>
</dbReference>